<evidence type="ECO:0000313" key="7">
    <source>
        <dbReference type="Proteomes" id="UP000759131"/>
    </source>
</evidence>
<dbReference type="EMBL" id="CAJPIZ010042761">
    <property type="protein sequence ID" value="CAG2121902.1"/>
    <property type="molecule type" value="Genomic_DNA"/>
</dbReference>
<reference evidence="6" key="1">
    <citation type="submission" date="2020-11" db="EMBL/GenBank/DDBJ databases">
        <authorList>
            <person name="Tran Van P."/>
        </authorList>
    </citation>
    <scope>NUCLEOTIDE SEQUENCE</scope>
</reference>
<feature type="domain" description="Essential protein Yae1 N-terminal" evidence="5">
    <location>
        <begin position="36"/>
        <end position="67"/>
    </location>
</feature>
<evidence type="ECO:0000256" key="2">
    <source>
        <dbReference type="ARBA" id="ARBA00004496"/>
    </source>
</evidence>
<evidence type="ECO:0000313" key="6">
    <source>
        <dbReference type="EMBL" id="CAD7648253.1"/>
    </source>
</evidence>
<dbReference type="PANTHER" id="PTHR18829">
    <property type="entry name" value="PROTEIN YAE1 HOMOLOG"/>
    <property type="match status" value="1"/>
</dbReference>
<dbReference type="GO" id="GO:0005634">
    <property type="term" value="C:nucleus"/>
    <property type="evidence" value="ECO:0007669"/>
    <property type="project" value="UniProtKB-SubCell"/>
</dbReference>
<dbReference type="Pfam" id="PF09811">
    <property type="entry name" value="Yae1_N"/>
    <property type="match status" value="1"/>
</dbReference>
<dbReference type="PANTHER" id="PTHR18829:SF0">
    <property type="entry name" value="PROTEIN YAE1 HOMOLOG"/>
    <property type="match status" value="1"/>
</dbReference>
<dbReference type="OrthoDB" id="20086at2759"/>
<proteinExistence type="predicted"/>
<accession>A0A7R9LUT9</accession>
<dbReference type="AlphaFoldDB" id="A0A7R9LUT9"/>
<sequence>MCVIMSDVFDDNNDNEDIEFANREWNKLNKSLQKDGFKDGIHEGRETGLQKAFDLGYKLSFDPFLTISSFEAIIE</sequence>
<dbReference type="GO" id="GO:0005737">
    <property type="term" value="C:cytoplasm"/>
    <property type="evidence" value="ECO:0007669"/>
    <property type="project" value="UniProtKB-SubCell"/>
</dbReference>
<protein>
    <recommendedName>
        <fullName evidence="5">Essential protein Yae1 N-terminal domain-containing protein</fullName>
    </recommendedName>
</protein>
<keyword evidence="7" id="KW-1185">Reference proteome</keyword>
<evidence type="ECO:0000256" key="3">
    <source>
        <dbReference type="ARBA" id="ARBA00022490"/>
    </source>
</evidence>
<evidence type="ECO:0000256" key="1">
    <source>
        <dbReference type="ARBA" id="ARBA00004123"/>
    </source>
</evidence>
<dbReference type="Proteomes" id="UP000759131">
    <property type="component" value="Unassembled WGS sequence"/>
</dbReference>
<evidence type="ECO:0000256" key="4">
    <source>
        <dbReference type="ARBA" id="ARBA00023242"/>
    </source>
</evidence>
<evidence type="ECO:0000259" key="5">
    <source>
        <dbReference type="Pfam" id="PF09811"/>
    </source>
</evidence>
<dbReference type="EMBL" id="OC897336">
    <property type="protein sequence ID" value="CAD7648253.1"/>
    <property type="molecule type" value="Genomic_DNA"/>
</dbReference>
<gene>
    <name evidence="6" type="ORF">OSB1V03_LOCUS21848</name>
</gene>
<name>A0A7R9LUT9_9ACAR</name>
<organism evidence="6">
    <name type="scientific">Medioppia subpectinata</name>
    <dbReference type="NCBI Taxonomy" id="1979941"/>
    <lineage>
        <taxon>Eukaryota</taxon>
        <taxon>Metazoa</taxon>
        <taxon>Ecdysozoa</taxon>
        <taxon>Arthropoda</taxon>
        <taxon>Chelicerata</taxon>
        <taxon>Arachnida</taxon>
        <taxon>Acari</taxon>
        <taxon>Acariformes</taxon>
        <taxon>Sarcoptiformes</taxon>
        <taxon>Oribatida</taxon>
        <taxon>Brachypylina</taxon>
        <taxon>Oppioidea</taxon>
        <taxon>Oppiidae</taxon>
        <taxon>Medioppia</taxon>
    </lineage>
</organism>
<keyword evidence="4" id="KW-0539">Nucleus</keyword>
<keyword evidence="3" id="KW-0963">Cytoplasm</keyword>
<dbReference type="InterPro" id="IPR019191">
    <property type="entry name" value="Essential_protein_Yae1_N"/>
</dbReference>
<comment type="subcellular location">
    <subcellularLocation>
        <location evidence="2">Cytoplasm</location>
    </subcellularLocation>
    <subcellularLocation>
        <location evidence="1">Nucleus</location>
    </subcellularLocation>
</comment>
<dbReference type="InterPro" id="IPR038881">
    <property type="entry name" value="Yae1-like"/>
</dbReference>